<keyword evidence="4" id="KW-1185">Reference proteome</keyword>
<dbReference type="InterPro" id="IPR050807">
    <property type="entry name" value="TransReg_Diox_bact_type"/>
</dbReference>
<dbReference type="InterPro" id="IPR001387">
    <property type="entry name" value="Cro/C1-type_HTH"/>
</dbReference>
<dbReference type="Proteomes" id="UP001231924">
    <property type="component" value="Unassembled WGS sequence"/>
</dbReference>
<feature type="domain" description="HTH cro/C1-type" evidence="2">
    <location>
        <begin position="5"/>
        <end position="59"/>
    </location>
</feature>
<evidence type="ECO:0000313" key="4">
    <source>
        <dbReference type="Proteomes" id="UP001231924"/>
    </source>
</evidence>
<protein>
    <submittedName>
        <fullName evidence="3">XRE family transcriptional regulator</fullName>
    </submittedName>
</protein>
<dbReference type="CDD" id="cd00093">
    <property type="entry name" value="HTH_XRE"/>
    <property type="match status" value="1"/>
</dbReference>
<comment type="caution">
    <text evidence="3">The sequence shown here is derived from an EMBL/GenBank/DDBJ whole genome shotgun (WGS) entry which is preliminary data.</text>
</comment>
<accession>A0ABT7MBE6</accession>
<evidence type="ECO:0000259" key="2">
    <source>
        <dbReference type="PROSITE" id="PS50943"/>
    </source>
</evidence>
<dbReference type="PROSITE" id="PS50943">
    <property type="entry name" value="HTH_CROC1"/>
    <property type="match status" value="1"/>
</dbReference>
<dbReference type="SUPFAM" id="SSF51182">
    <property type="entry name" value="RmlC-like cupins"/>
    <property type="match status" value="1"/>
</dbReference>
<sequence length="176" mass="19013">MAAAVRARRVERDLTVRALADRAGVSRAMIGKVEAGEAQPTAALLGKLSGALGLTLSELVARAEGADRLVRRVDQPTWTDPTSGYTRRAVSPRVGGALELVEVTMPPHAQAAFAADTYAFLRHQLWVLDGTLEFVEGPTVHRLEAGDCLELGPPADCVYRNPDDEPVRYLVAVTRR</sequence>
<dbReference type="SMART" id="SM00530">
    <property type="entry name" value="HTH_XRE"/>
    <property type="match status" value="1"/>
</dbReference>
<organism evidence="3 4">
    <name type="scientific">Actinomycetospora termitidis</name>
    <dbReference type="NCBI Taxonomy" id="3053470"/>
    <lineage>
        <taxon>Bacteria</taxon>
        <taxon>Bacillati</taxon>
        <taxon>Actinomycetota</taxon>
        <taxon>Actinomycetes</taxon>
        <taxon>Pseudonocardiales</taxon>
        <taxon>Pseudonocardiaceae</taxon>
        <taxon>Actinomycetospora</taxon>
    </lineage>
</organism>
<dbReference type="Pfam" id="PF01381">
    <property type="entry name" value="HTH_3"/>
    <property type="match status" value="1"/>
</dbReference>
<dbReference type="PANTHER" id="PTHR46797">
    <property type="entry name" value="HTH-TYPE TRANSCRIPTIONAL REGULATOR"/>
    <property type="match status" value="1"/>
</dbReference>
<dbReference type="RefSeq" id="WP_286053764.1">
    <property type="nucleotide sequence ID" value="NZ_JASVWF010000003.1"/>
</dbReference>
<dbReference type="EMBL" id="JASVWF010000003">
    <property type="protein sequence ID" value="MDL5157332.1"/>
    <property type="molecule type" value="Genomic_DNA"/>
</dbReference>
<dbReference type="CDD" id="cd02209">
    <property type="entry name" value="cupin_XRE_C"/>
    <property type="match status" value="1"/>
</dbReference>
<reference evidence="3 4" key="1">
    <citation type="submission" date="2023-06" db="EMBL/GenBank/DDBJ databases">
        <title>Actinomycetospora Odt1-22.</title>
        <authorList>
            <person name="Supong K."/>
        </authorList>
    </citation>
    <scope>NUCLEOTIDE SEQUENCE [LARGE SCALE GENOMIC DNA]</scope>
    <source>
        <strain evidence="3 4">Odt1-22</strain>
    </source>
</reference>
<dbReference type="InterPro" id="IPR011051">
    <property type="entry name" value="RmlC_Cupin_sf"/>
</dbReference>
<evidence type="ECO:0000313" key="3">
    <source>
        <dbReference type="EMBL" id="MDL5157332.1"/>
    </source>
</evidence>
<dbReference type="Gene3D" id="1.10.260.40">
    <property type="entry name" value="lambda repressor-like DNA-binding domains"/>
    <property type="match status" value="1"/>
</dbReference>
<dbReference type="SUPFAM" id="SSF47413">
    <property type="entry name" value="lambda repressor-like DNA-binding domains"/>
    <property type="match status" value="1"/>
</dbReference>
<dbReference type="InterPro" id="IPR014710">
    <property type="entry name" value="RmlC-like_jellyroll"/>
</dbReference>
<dbReference type="Gene3D" id="2.60.120.10">
    <property type="entry name" value="Jelly Rolls"/>
    <property type="match status" value="1"/>
</dbReference>
<dbReference type="InterPro" id="IPR010982">
    <property type="entry name" value="Lambda_DNA-bd_dom_sf"/>
</dbReference>
<name>A0ABT7MBE6_9PSEU</name>
<proteinExistence type="predicted"/>
<keyword evidence="1" id="KW-0238">DNA-binding</keyword>
<evidence type="ECO:0000256" key="1">
    <source>
        <dbReference type="ARBA" id="ARBA00023125"/>
    </source>
</evidence>
<dbReference type="PANTHER" id="PTHR46797:SF10">
    <property type="entry name" value="BLR1115 PROTEIN"/>
    <property type="match status" value="1"/>
</dbReference>
<gene>
    <name evidence="3" type="ORF">QRT03_15305</name>
</gene>